<gene>
    <name evidence="2" type="ORF">Bpfe_031572</name>
</gene>
<name>A0AAD8AMK5_BIOPF</name>
<evidence type="ECO:0000256" key="1">
    <source>
        <dbReference type="SAM" id="MobiDB-lite"/>
    </source>
</evidence>
<comment type="caution">
    <text evidence="2">The sequence shown here is derived from an EMBL/GenBank/DDBJ whole genome shotgun (WGS) entry which is preliminary data.</text>
</comment>
<evidence type="ECO:0000313" key="3">
    <source>
        <dbReference type="Proteomes" id="UP001233172"/>
    </source>
</evidence>
<reference evidence="2" key="1">
    <citation type="journal article" date="2023" name="PLoS Negl. Trop. Dis.">
        <title>A genome sequence for Biomphalaria pfeifferi, the major vector snail for the human-infecting parasite Schistosoma mansoni.</title>
        <authorList>
            <person name="Bu L."/>
            <person name="Lu L."/>
            <person name="Laidemitt M.R."/>
            <person name="Zhang S.M."/>
            <person name="Mutuku M."/>
            <person name="Mkoji G."/>
            <person name="Steinauer M."/>
            <person name="Loker E.S."/>
        </authorList>
    </citation>
    <scope>NUCLEOTIDE SEQUENCE</scope>
    <source>
        <strain evidence="2">KasaAsao</strain>
    </source>
</reference>
<dbReference type="EMBL" id="JASAOG010000496">
    <property type="protein sequence ID" value="KAK0038628.1"/>
    <property type="molecule type" value="Genomic_DNA"/>
</dbReference>
<feature type="compositionally biased region" description="Polar residues" evidence="1">
    <location>
        <begin position="73"/>
        <end position="85"/>
    </location>
</feature>
<protein>
    <submittedName>
        <fullName evidence="2">Uncharacterized protein</fullName>
    </submittedName>
</protein>
<dbReference type="AlphaFoldDB" id="A0AAD8AMK5"/>
<proteinExistence type="predicted"/>
<accession>A0AAD8AMK5</accession>
<evidence type="ECO:0000313" key="2">
    <source>
        <dbReference type="EMBL" id="KAK0038628.1"/>
    </source>
</evidence>
<dbReference type="Proteomes" id="UP001233172">
    <property type="component" value="Unassembled WGS sequence"/>
</dbReference>
<keyword evidence="3" id="KW-1185">Reference proteome</keyword>
<organism evidence="2 3">
    <name type="scientific">Biomphalaria pfeifferi</name>
    <name type="common">Bloodfluke planorb</name>
    <name type="synonym">Freshwater snail</name>
    <dbReference type="NCBI Taxonomy" id="112525"/>
    <lineage>
        <taxon>Eukaryota</taxon>
        <taxon>Metazoa</taxon>
        <taxon>Spiralia</taxon>
        <taxon>Lophotrochozoa</taxon>
        <taxon>Mollusca</taxon>
        <taxon>Gastropoda</taxon>
        <taxon>Heterobranchia</taxon>
        <taxon>Euthyneura</taxon>
        <taxon>Panpulmonata</taxon>
        <taxon>Hygrophila</taxon>
        <taxon>Lymnaeoidea</taxon>
        <taxon>Planorbidae</taxon>
        <taxon>Biomphalaria</taxon>
    </lineage>
</organism>
<feature type="region of interest" description="Disordered" evidence="1">
    <location>
        <begin position="57"/>
        <end position="85"/>
    </location>
</feature>
<sequence>MRLFDAFESAVRVVFSVGNAERADARAEKRIIFDDLKRNTPNLCAVGRKIFRSRRFSQSRQRRIAADKKRSGNYRSDQNERQNYF</sequence>
<reference evidence="2" key="2">
    <citation type="submission" date="2023-04" db="EMBL/GenBank/DDBJ databases">
        <authorList>
            <person name="Bu L."/>
            <person name="Lu L."/>
            <person name="Laidemitt M.R."/>
            <person name="Zhang S.M."/>
            <person name="Mutuku M."/>
            <person name="Mkoji G."/>
            <person name="Steinauer M."/>
            <person name="Loker E.S."/>
        </authorList>
    </citation>
    <scope>NUCLEOTIDE SEQUENCE</scope>
    <source>
        <strain evidence="2">KasaAsao</strain>
        <tissue evidence="2">Whole Snail</tissue>
    </source>
</reference>